<dbReference type="PANTHER" id="PTHR31142:SF3">
    <property type="entry name" value="THH1_TOM1_TOM3 DOMAIN-CONTAINING PROTEIN"/>
    <property type="match status" value="1"/>
</dbReference>
<dbReference type="AlphaFoldDB" id="A0A8T1WH97"/>
<name>A0A8T1WH97_9STRA</name>
<feature type="transmembrane region" description="Helical" evidence="1">
    <location>
        <begin position="342"/>
        <end position="361"/>
    </location>
</feature>
<keyword evidence="1" id="KW-0812">Transmembrane</keyword>
<feature type="transmembrane region" description="Helical" evidence="1">
    <location>
        <begin position="209"/>
        <end position="229"/>
    </location>
</feature>
<comment type="caution">
    <text evidence="2">The sequence shown here is derived from an EMBL/GenBank/DDBJ whole genome shotgun (WGS) entry which is preliminary data.</text>
</comment>
<reference evidence="2" key="1">
    <citation type="submission" date="2021-02" db="EMBL/GenBank/DDBJ databases">
        <authorList>
            <person name="Palmer J.M."/>
        </authorList>
    </citation>
    <scope>NUCLEOTIDE SEQUENCE</scope>
    <source>
        <strain evidence="2">SCRP734</strain>
    </source>
</reference>
<evidence type="ECO:0000313" key="3">
    <source>
        <dbReference type="Proteomes" id="UP000694044"/>
    </source>
</evidence>
<dbReference type="Proteomes" id="UP000694044">
    <property type="component" value="Unassembled WGS sequence"/>
</dbReference>
<proteinExistence type="predicted"/>
<dbReference type="PANTHER" id="PTHR31142">
    <property type="entry name" value="TOBAMOVIRUS MULTIPLICATION PROTEIN 1-LIKE ISOFORM X1"/>
    <property type="match status" value="1"/>
</dbReference>
<dbReference type="EMBL" id="JAGDFM010000008">
    <property type="protein sequence ID" value="KAG7392786.1"/>
    <property type="molecule type" value="Genomic_DNA"/>
</dbReference>
<feature type="transmembrane region" description="Helical" evidence="1">
    <location>
        <begin position="145"/>
        <end position="166"/>
    </location>
</feature>
<keyword evidence="3" id="KW-1185">Reference proteome</keyword>
<accession>A0A8T1WH97</accession>
<feature type="transmembrane region" description="Helical" evidence="1">
    <location>
        <begin position="178"/>
        <end position="197"/>
    </location>
</feature>
<dbReference type="InterPro" id="IPR040226">
    <property type="entry name" value="THH1/TOM1/TOM3"/>
</dbReference>
<keyword evidence="1" id="KW-0472">Membrane</keyword>
<feature type="transmembrane region" description="Helical" evidence="1">
    <location>
        <begin position="295"/>
        <end position="315"/>
    </location>
</feature>
<keyword evidence="1" id="KW-1133">Transmembrane helix</keyword>
<organism evidence="2 3">
    <name type="scientific">Phytophthora pseudosyringae</name>
    <dbReference type="NCBI Taxonomy" id="221518"/>
    <lineage>
        <taxon>Eukaryota</taxon>
        <taxon>Sar</taxon>
        <taxon>Stramenopiles</taxon>
        <taxon>Oomycota</taxon>
        <taxon>Peronosporomycetes</taxon>
        <taxon>Peronosporales</taxon>
        <taxon>Peronosporaceae</taxon>
        <taxon>Phytophthora</taxon>
    </lineage>
</organism>
<protein>
    <recommendedName>
        <fullName evidence="4">THH1/TOM1/TOM3 domain-containing protein</fullName>
    </recommendedName>
</protein>
<evidence type="ECO:0000313" key="2">
    <source>
        <dbReference type="EMBL" id="KAG7392786.1"/>
    </source>
</evidence>
<dbReference type="OrthoDB" id="165760at2759"/>
<evidence type="ECO:0000256" key="1">
    <source>
        <dbReference type="SAM" id="Phobius"/>
    </source>
</evidence>
<evidence type="ECO:0008006" key="4">
    <source>
        <dbReference type="Google" id="ProtNLM"/>
    </source>
</evidence>
<gene>
    <name evidence="2" type="ORF">PHYPSEUDO_014273</name>
</gene>
<feature type="transmembrane region" description="Helical" evidence="1">
    <location>
        <begin position="66"/>
        <end position="89"/>
    </location>
</feature>
<sequence length="376" mass="41202">MLGGSSFRQRPRARPGDGLSCRFRVDGVVDTMPLGMNITDATCDFGLAQTSAGCVRTLASYDQSGYLTLQIVYCVVGVLTELASAIMYWRAVKHDGSPVQQYSFMLCSYASLTMIVRGADPTSYGHIIPRPVGAFLTDSCTASLYSVYILALGYWALVIQQGAALIGAPTRLKCMEATAIAFVWAFYIAYNLSLFAFKGFQPAVLNYVQLSVSACVLAVVALTFLFYGLRVLSRLWVYEQEMKLRMSTMVCERMAPNQSFSLMLSDDEEGVPVVTKPRYAQRRPDEGHSGKIKKILVAAEAISVVVIAGQLYMAVTSVTNSPVELSCANGELCRTITAKWSLLHMLQAICVWVILWVFRGVQKKAVVPQPRGAVVV</sequence>